<reference evidence="2" key="1">
    <citation type="submission" date="2023-04" db="EMBL/GenBank/DDBJ databases">
        <title>Co-integrate Col3M blaNDM-1-harbouring plasmids in clinical Providencia rettgeri isolates from Argentina.</title>
        <authorList>
            <person name="de Belder D."/>
            <person name="Martino F."/>
            <person name="Tijet N."/>
            <person name="Melano R.G."/>
            <person name="Faccone D."/>
            <person name="de Mendieta J.M."/>
            <person name="Rapoport M."/>
            <person name="Albornoz E."/>
            <person name="Petroni A."/>
            <person name="Tuduri E."/>
            <person name="Derdoy L."/>
            <person name="Cogut S."/>
            <person name="Errecalde L."/>
            <person name="Pasteran F."/>
            <person name="Corso A."/>
            <person name="Gomez S.A."/>
        </authorList>
    </citation>
    <scope>NUCLEOTIDE SEQUENCE</scope>
    <source>
        <strain evidence="2">PreM15628</strain>
        <plasmid evidence="2">p15628A_320</plasmid>
    </source>
</reference>
<evidence type="ECO:0000256" key="1">
    <source>
        <dbReference type="SAM" id="Phobius"/>
    </source>
</evidence>
<dbReference type="EMBL" id="CP123373">
    <property type="protein sequence ID" value="WHT95750.1"/>
    <property type="molecule type" value="Genomic_DNA"/>
</dbReference>
<proteinExistence type="predicted"/>
<evidence type="ECO:0000313" key="2">
    <source>
        <dbReference type="EMBL" id="WHT95750.1"/>
    </source>
</evidence>
<organism evidence="2 3">
    <name type="scientific">Providencia rettgeri</name>
    <dbReference type="NCBI Taxonomy" id="587"/>
    <lineage>
        <taxon>Bacteria</taxon>
        <taxon>Pseudomonadati</taxon>
        <taxon>Pseudomonadota</taxon>
        <taxon>Gammaproteobacteria</taxon>
        <taxon>Enterobacterales</taxon>
        <taxon>Morganellaceae</taxon>
        <taxon>Providencia</taxon>
    </lineage>
</organism>
<feature type="transmembrane region" description="Helical" evidence="1">
    <location>
        <begin position="144"/>
        <end position="165"/>
    </location>
</feature>
<name>A0AAJ6FQV4_PRORE</name>
<dbReference type="Proteomes" id="UP000682358">
    <property type="component" value="Plasmid p15628A_320"/>
</dbReference>
<dbReference type="GO" id="GO:0015661">
    <property type="term" value="F:L-lysine efflux transmembrane transporter activity"/>
    <property type="evidence" value="ECO:0007669"/>
    <property type="project" value="InterPro"/>
</dbReference>
<dbReference type="PANTHER" id="PTHR35804:SF1">
    <property type="entry name" value="LYSINE EXPORTER LYSO"/>
    <property type="match status" value="1"/>
</dbReference>
<feature type="transmembrane region" description="Helical" evidence="1">
    <location>
        <begin position="32"/>
        <end position="53"/>
    </location>
</feature>
<dbReference type="AlphaFoldDB" id="A0AAJ6FQV4"/>
<feature type="transmembrane region" description="Helical" evidence="1">
    <location>
        <begin position="205"/>
        <end position="223"/>
    </location>
</feature>
<sequence length="321" mass="34481">MLIALYSLLPIFLAFAGGLNLKKVVKNSHPSFFDKISMLSLYLLLLFMGATVGEIPDIKGQLSVAGFNALIIASGTSVVTFITLVAVGKLSGEKRLLRNASHLQSSHSDLLSIFLPTLTQIITAAAGFILGFRGLMPDLDADRIISLLLYLLIFSVAVKLSYSNISIKRVLLNKANLRLTLVTILSSFMGAALASLFINVPLHEVLAIGSGFGWYTLSGTLFTKMGNPLLGTVAFLSDLFRGISALMLIPLISRFGYSNATIAISGSTALDVTLPVIEKYCGADYVPFAVLMGGITTLVVPFLIPFFYYLWTGLLAAEKGQ</sequence>
<dbReference type="GO" id="GO:0005886">
    <property type="term" value="C:plasma membrane"/>
    <property type="evidence" value="ECO:0007669"/>
    <property type="project" value="TreeGrafter"/>
</dbReference>
<feature type="transmembrane region" description="Helical" evidence="1">
    <location>
        <begin position="110"/>
        <end position="132"/>
    </location>
</feature>
<dbReference type="Pfam" id="PF03956">
    <property type="entry name" value="Lys_export"/>
    <property type="match status" value="1"/>
</dbReference>
<keyword evidence="1" id="KW-0472">Membrane</keyword>
<feature type="transmembrane region" description="Helical" evidence="1">
    <location>
        <begin position="177"/>
        <end position="198"/>
    </location>
</feature>
<feature type="transmembrane region" description="Helical" evidence="1">
    <location>
        <begin position="289"/>
        <end position="311"/>
    </location>
</feature>
<keyword evidence="1" id="KW-0812">Transmembrane</keyword>
<dbReference type="PANTHER" id="PTHR35804">
    <property type="entry name" value="LYSINE EXPORTER LYSO"/>
    <property type="match status" value="1"/>
</dbReference>
<geneLocation type="plasmid" evidence="2 3">
    <name>p15628A_320</name>
</geneLocation>
<evidence type="ECO:0000313" key="3">
    <source>
        <dbReference type="Proteomes" id="UP000682358"/>
    </source>
</evidence>
<gene>
    <name evidence="2" type="ORF">KOF27_21270</name>
</gene>
<protein>
    <submittedName>
        <fullName evidence="2">Lysine exporter LysO family protein</fullName>
    </submittedName>
</protein>
<keyword evidence="1" id="KW-1133">Transmembrane helix</keyword>
<accession>A0AAJ6FQV4</accession>
<dbReference type="InterPro" id="IPR005642">
    <property type="entry name" value="LysO"/>
</dbReference>
<feature type="transmembrane region" description="Helical" evidence="1">
    <location>
        <begin position="65"/>
        <end position="90"/>
    </location>
</feature>
<keyword evidence="2" id="KW-0614">Plasmid</keyword>